<organism evidence="1 2">
    <name type="scientific">Pseudonocardia charpentierae</name>
    <dbReference type="NCBI Taxonomy" id="3075545"/>
    <lineage>
        <taxon>Bacteria</taxon>
        <taxon>Bacillati</taxon>
        <taxon>Actinomycetota</taxon>
        <taxon>Actinomycetes</taxon>
        <taxon>Pseudonocardiales</taxon>
        <taxon>Pseudonocardiaceae</taxon>
        <taxon>Pseudonocardia</taxon>
    </lineage>
</organism>
<evidence type="ECO:0008006" key="3">
    <source>
        <dbReference type="Google" id="ProtNLM"/>
    </source>
</evidence>
<comment type="caution">
    <text evidence="1">The sequence shown here is derived from an EMBL/GenBank/DDBJ whole genome shotgun (WGS) entry which is preliminary data.</text>
</comment>
<evidence type="ECO:0000313" key="2">
    <source>
        <dbReference type="Proteomes" id="UP001183202"/>
    </source>
</evidence>
<accession>A0ABU2NHR1</accession>
<sequence length="72" mass="7790">MLTKTEPFAGLSDLPGLPASLLNDEYQRAQGSFVTLAPTTPHLIATGSGHYIQFSQPDLITHAAELVLDRVR</sequence>
<proteinExistence type="predicted"/>
<dbReference type="RefSeq" id="WP_311559625.1">
    <property type="nucleotide sequence ID" value="NZ_JAVREJ010000026.1"/>
</dbReference>
<protein>
    <recommendedName>
        <fullName evidence="3">Alpha/beta hydrolase family protein</fullName>
    </recommendedName>
</protein>
<reference evidence="2" key="1">
    <citation type="submission" date="2023-07" db="EMBL/GenBank/DDBJ databases">
        <title>30 novel species of actinomycetes from the DSMZ collection.</title>
        <authorList>
            <person name="Nouioui I."/>
        </authorList>
    </citation>
    <scope>NUCLEOTIDE SEQUENCE [LARGE SCALE GENOMIC DNA]</scope>
    <source>
        <strain evidence="2">DSM 45834</strain>
    </source>
</reference>
<dbReference type="EMBL" id="JAVREJ010000026">
    <property type="protein sequence ID" value="MDT0353112.1"/>
    <property type="molecule type" value="Genomic_DNA"/>
</dbReference>
<dbReference type="Proteomes" id="UP001183202">
    <property type="component" value="Unassembled WGS sequence"/>
</dbReference>
<name>A0ABU2NHR1_9PSEU</name>
<keyword evidence="2" id="KW-1185">Reference proteome</keyword>
<evidence type="ECO:0000313" key="1">
    <source>
        <dbReference type="EMBL" id="MDT0353112.1"/>
    </source>
</evidence>
<gene>
    <name evidence="1" type="ORF">RM445_26725</name>
</gene>